<dbReference type="EMBL" id="JBHSIU010000066">
    <property type="protein sequence ID" value="MFC5004691.1"/>
    <property type="molecule type" value="Genomic_DNA"/>
</dbReference>
<name>A0ABV9W7N3_9ACTN</name>
<dbReference type="InterPro" id="IPR007804">
    <property type="entry name" value="GvpG"/>
</dbReference>
<sequence>MGLIGGIVTLPFAPVRMALWVGELIREQVEHELFDPAVIRSQIEQLDEDRSAGRIAPAEADRQQRELIARLVRPVGRPEPTTATGSRQEG</sequence>
<evidence type="ECO:0000313" key="2">
    <source>
        <dbReference type="Proteomes" id="UP001595912"/>
    </source>
</evidence>
<organism evidence="1 2">
    <name type="scientific">Dactylosporangium cerinum</name>
    <dbReference type="NCBI Taxonomy" id="1434730"/>
    <lineage>
        <taxon>Bacteria</taxon>
        <taxon>Bacillati</taxon>
        <taxon>Actinomycetota</taxon>
        <taxon>Actinomycetes</taxon>
        <taxon>Micromonosporales</taxon>
        <taxon>Micromonosporaceae</taxon>
        <taxon>Dactylosporangium</taxon>
    </lineage>
</organism>
<protein>
    <submittedName>
        <fullName evidence="1">Gas vesicle protein GvpG</fullName>
    </submittedName>
</protein>
<accession>A0ABV9W7N3</accession>
<dbReference type="RefSeq" id="WP_380124819.1">
    <property type="nucleotide sequence ID" value="NZ_JBHSIU010000066.1"/>
</dbReference>
<dbReference type="Pfam" id="PF05120">
    <property type="entry name" value="GvpG"/>
    <property type="match status" value="1"/>
</dbReference>
<dbReference type="Proteomes" id="UP001595912">
    <property type="component" value="Unassembled WGS sequence"/>
</dbReference>
<keyword evidence="2" id="KW-1185">Reference proteome</keyword>
<reference evidence="2" key="1">
    <citation type="journal article" date="2019" name="Int. J. Syst. Evol. Microbiol.">
        <title>The Global Catalogue of Microorganisms (GCM) 10K type strain sequencing project: providing services to taxonomists for standard genome sequencing and annotation.</title>
        <authorList>
            <consortium name="The Broad Institute Genomics Platform"/>
            <consortium name="The Broad Institute Genome Sequencing Center for Infectious Disease"/>
            <person name="Wu L."/>
            <person name="Ma J."/>
        </authorList>
    </citation>
    <scope>NUCLEOTIDE SEQUENCE [LARGE SCALE GENOMIC DNA]</scope>
    <source>
        <strain evidence="2">CGMCC 4.7152</strain>
    </source>
</reference>
<evidence type="ECO:0000313" key="1">
    <source>
        <dbReference type="EMBL" id="MFC5004691.1"/>
    </source>
</evidence>
<comment type="caution">
    <text evidence="1">The sequence shown here is derived from an EMBL/GenBank/DDBJ whole genome shotgun (WGS) entry which is preliminary data.</text>
</comment>
<proteinExistence type="predicted"/>
<gene>
    <name evidence="1" type="ORF">ACFPIJ_43555</name>
</gene>